<keyword evidence="3" id="KW-0809">Transit peptide</keyword>
<evidence type="ECO:0000256" key="3">
    <source>
        <dbReference type="ARBA" id="ARBA00022946"/>
    </source>
</evidence>
<gene>
    <name evidence="7" type="ORF">GQF03_04010</name>
</gene>
<comment type="similarity">
    <text evidence="1">Belongs to the enoyl-CoA hydratase/isomerase family.</text>
</comment>
<dbReference type="InterPro" id="IPR029045">
    <property type="entry name" value="ClpP/crotonase-like_dom_sf"/>
</dbReference>
<dbReference type="PANTHER" id="PTHR43602:SF1">
    <property type="entry name" value="ENOYL-COA HYDRATASE DOMAIN-CONTAINING PROTEIN 3, MITOCHONDRIAL"/>
    <property type="match status" value="1"/>
</dbReference>
<accession>A0A845MDX5</accession>
<keyword evidence="7" id="KW-0456">Lyase</keyword>
<evidence type="ECO:0000256" key="4">
    <source>
        <dbReference type="ARBA" id="ARBA00023098"/>
    </source>
</evidence>
<evidence type="ECO:0000256" key="5">
    <source>
        <dbReference type="ARBA" id="ARBA00037410"/>
    </source>
</evidence>
<dbReference type="InterPro" id="IPR014748">
    <property type="entry name" value="Enoyl-CoA_hydra_C"/>
</dbReference>
<evidence type="ECO:0000313" key="8">
    <source>
        <dbReference type="Proteomes" id="UP000445696"/>
    </source>
</evidence>
<dbReference type="EMBL" id="WTVA01000001">
    <property type="protein sequence ID" value="MZR21486.1"/>
    <property type="molecule type" value="Genomic_DNA"/>
</dbReference>
<keyword evidence="8" id="KW-1185">Reference proteome</keyword>
<dbReference type="CDD" id="cd06558">
    <property type="entry name" value="crotonase-like"/>
    <property type="match status" value="1"/>
</dbReference>
<dbReference type="SUPFAM" id="SSF52096">
    <property type="entry name" value="ClpP/crotonase"/>
    <property type="match status" value="1"/>
</dbReference>
<dbReference type="NCBIfam" id="NF006008">
    <property type="entry name" value="PRK08139.1"/>
    <property type="match status" value="1"/>
</dbReference>
<dbReference type="Pfam" id="PF00378">
    <property type="entry name" value="ECH_1"/>
    <property type="match status" value="1"/>
</dbReference>
<dbReference type="InterPro" id="IPR001753">
    <property type="entry name" value="Enoyl-CoA_hydra/iso"/>
</dbReference>
<evidence type="ECO:0000256" key="2">
    <source>
        <dbReference type="ARBA" id="ARBA00022832"/>
    </source>
</evidence>
<evidence type="ECO:0000313" key="7">
    <source>
        <dbReference type="EMBL" id="MZR21486.1"/>
    </source>
</evidence>
<dbReference type="Proteomes" id="UP000445696">
    <property type="component" value="Unassembled WGS sequence"/>
</dbReference>
<sequence>MSAQEKAEETNRDIVTVTIADRIATITLDDPATRNSLSRNMMARLQKILDEIKTSKEVHVVIIEGKGPVFCSGHNLKEIAAEDREAAMLALFEQCSTLMQSVVHLPQPVIAKVDGVATAAGAQLVASCDLAFATESSKFATPGVNFGLFCSTPMVAISRNVSPKHAMEMLLSGEFIDAAQAARTGLINAAVSAEELTERVMHFATRIAGKSPLTVRIGKTAFYQQLPMSLADAYAFTSRVMTENMQTHDAREGIDAFMAKRDPEWQGK</sequence>
<dbReference type="Gene3D" id="3.90.226.10">
    <property type="entry name" value="2-enoyl-CoA Hydratase, Chain A, domain 1"/>
    <property type="match status" value="1"/>
</dbReference>
<dbReference type="GO" id="GO:0016836">
    <property type="term" value="F:hydro-lyase activity"/>
    <property type="evidence" value="ECO:0007669"/>
    <property type="project" value="TreeGrafter"/>
</dbReference>
<dbReference type="Gene3D" id="1.10.12.10">
    <property type="entry name" value="Lyase 2-enoyl-coa Hydratase, Chain A, domain 2"/>
    <property type="match status" value="1"/>
</dbReference>
<dbReference type="GO" id="GO:0006631">
    <property type="term" value="P:fatty acid metabolic process"/>
    <property type="evidence" value="ECO:0007669"/>
    <property type="project" value="UniProtKB-KW"/>
</dbReference>
<protein>
    <recommendedName>
        <fullName evidence="6">Enoyl-CoA hydratase domain-containing protein 3, mitochondrial</fullName>
    </recommendedName>
</protein>
<dbReference type="InterPro" id="IPR052377">
    <property type="entry name" value="Mitochondrial_ECH-domain"/>
</dbReference>
<dbReference type="RefSeq" id="WP_161337878.1">
    <property type="nucleotide sequence ID" value="NZ_JBHSDG010000002.1"/>
</dbReference>
<keyword evidence="2" id="KW-0276">Fatty acid metabolism</keyword>
<name>A0A845MDX5_9PROT</name>
<evidence type="ECO:0000256" key="6">
    <source>
        <dbReference type="ARBA" id="ARBA00040545"/>
    </source>
</evidence>
<dbReference type="AlphaFoldDB" id="A0A845MDX5"/>
<proteinExistence type="inferred from homology"/>
<dbReference type="PANTHER" id="PTHR43602">
    <property type="match status" value="1"/>
</dbReference>
<reference evidence="7 8" key="1">
    <citation type="journal article" date="2014" name="Int. J. Syst. Evol. Microbiol.">
        <title>Sneathiella chungangensis sp. nov., isolated from a marine sand, and emended description of the genus Sneathiella.</title>
        <authorList>
            <person name="Siamphan C."/>
            <person name="Kim H."/>
            <person name="Lee J.S."/>
            <person name="Kim W."/>
        </authorList>
    </citation>
    <scope>NUCLEOTIDE SEQUENCE [LARGE SCALE GENOMIC DNA]</scope>
    <source>
        <strain evidence="7 8">KCTC 32476</strain>
    </source>
</reference>
<comment type="function">
    <text evidence="5">May play a role in fatty acid biosynthesis and insulin sensitivity.</text>
</comment>
<evidence type="ECO:0000256" key="1">
    <source>
        <dbReference type="ARBA" id="ARBA00005254"/>
    </source>
</evidence>
<dbReference type="OrthoDB" id="9795613at2"/>
<comment type="caution">
    <text evidence="7">The sequence shown here is derived from an EMBL/GenBank/DDBJ whole genome shotgun (WGS) entry which is preliminary data.</text>
</comment>
<organism evidence="7 8">
    <name type="scientific">Sneathiella chungangensis</name>
    <dbReference type="NCBI Taxonomy" id="1418234"/>
    <lineage>
        <taxon>Bacteria</taxon>
        <taxon>Pseudomonadati</taxon>
        <taxon>Pseudomonadota</taxon>
        <taxon>Alphaproteobacteria</taxon>
        <taxon>Sneathiellales</taxon>
        <taxon>Sneathiellaceae</taxon>
        <taxon>Sneathiella</taxon>
    </lineage>
</organism>
<keyword evidence="4" id="KW-0443">Lipid metabolism</keyword>